<proteinExistence type="predicted"/>
<dbReference type="Gene3D" id="3.80.10.10">
    <property type="entry name" value="Ribonuclease Inhibitor"/>
    <property type="match status" value="1"/>
</dbReference>
<gene>
    <name evidence="1" type="ORF">ATANTOWER_029573</name>
</gene>
<protein>
    <submittedName>
        <fullName evidence="1">Uncharacterized protein</fullName>
    </submittedName>
</protein>
<reference evidence="1 2" key="1">
    <citation type="submission" date="2021-07" db="EMBL/GenBank/DDBJ databases">
        <authorList>
            <person name="Palmer J.M."/>
        </authorList>
    </citation>
    <scope>NUCLEOTIDE SEQUENCE [LARGE SCALE GENOMIC DNA]</scope>
    <source>
        <strain evidence="1 2">AT_MEX2019</strain>
        <tissue evidence="1">Muscle</tissue>
    </source>
</reference>
<evidence type="ECO:0000313" key="2">
    <source>
        <dbReference type="Proteomes" id="UP001345963"/>
    </source>
</evidence>
<evidence type="ECO:0000313" key="1">
    <source>
        <dbReference type="EMBL" id="MED6251370.1"/>
    </source>
</evidence>
<keyword evidence="2" id="KW-1185">Reference proteome</keyword>
<sequence length="166" mass="18244">MKPLHHVSRAVHPTLMLMPLRVHLTPQLTPLTLAYKTAMQTLAPKVPAFSLKPTTKLSPRLTFRTLSSPPLPAAKVSMPLPVFSSSSLLQSPISLCHCLNPACAGQPLGRPPELFACTMLNGNGLTEIQDYAFNGTQLEEVYLYRNMDLEHIAEFAFYGVTHGPTH</sequence>
<dbReference type="InterPro" id="IPR032675">
    <property type="entry name" value="LRR_dom_sf"/>
</dbReference>
<feature type="non-terminal residue" evidence="1">
    <location>
        <position position="166"/>
    </location>
</feature>
<accession>A0ABU7BP09</accession>
<comment type="caution">
    <text evidence="1">The sequence shown here is derived from an EMBL/GenBank/DDBJ whole genome shotgun (WGS) entry which is preliminary data.</text>
</comment>
<dbReference type="EMBL" id="JAHUTI010059777">
    <property type="protein sequence ID" value="MED6251370.1"/>
    <property type="molecule type" value="Genomic_DNA"/>
</dbReference>
<organism evidence="1 2">
    <name type="scientific">Ataeniobius toweri</name>
    <dbReference type="NCBI Taxonomy" id="208326"/>
    <lineage>
        <taxon>Eukaryota</taxon>
        <taxon>Metazoa</taxon>
        <taxon>Chordata</taxon>
        <taxon>Craniata</taxon>
        <taxon>Vertebrata</taxon>
        <taxon>Euteleostomi</taxon>
        <taxon>Actinopterygii</taxon>
        <taxon>Neopterygii</taxon>
        <taxon>Teleostei</taxon>
        <taxon>Neoteleostei</taxon>
        <taxon>Acanthomorphata</taxon>
        <taxon>Ovalentaria</taxon>
        <taxon>Atherinomorphae</taxon>
        <taxon>Cyprinodontiformes</taxon>
        <taxon>Goodeidae</taxon>
        <taxon>Ataeniobius</taxon>
    </lineage>
</organism>
<dbReference type="Proteomes" id="UP001345963">
    <property type="component" value="Unassembled WGS sequence"/>
</dbReference>
<name>A0ABU7BP09_9TELE</name>